<feature type="domain" description="NADP-dependent oxidoreductase" evidence="4">
    <location>
        <begin position="20"/>
        <end position="309"/>
    </location>
</feature>
<protein>
    <recommendedName>
        <fullName evidence="4">NADP-dependent oxidoreductase domain-containing protein</fullName>
    </recommendedName>
</protein>
<dbReference type="PRINTS" id="PR01577">
    <property type="entry name" value="KCNABCHANNEL"/>
</dbReference>
<evidence type="ECO:0000313" key="6">
    <source>
        <dbReference type="Proteomes" id="UP000613740"/>
    </source>
</evidence>
<reference evidence="5" key="1">
    <citation type="journal article" date="2020" name="bioRxiv">
        <title>Comparative genomics of Chlamydomonas.</title>
        <authorList>
            <person name="Craig R.J."/>
            <person name="Hasan A.R."/>
            <person name="Ness R.W."/>
            <person name="Keightley P.D."/>
        </authorList>
    </citation>
    <scope>NUCLEOTIDE SEQUENCE</scope>
    <source>
        <strain evidence="5">CCAP 11/173</strain>
    </source>
</reference>
<dbReference type="PANTHER" id="PTHR43150:SF2">
    <property type="entry name" value="HYPERKINETIC, ISOFORM M"/>
    <property type="match status" value="1"/>
</dbReference>
<evidence type="ECO:0000313" key="5">
    <source>
        <dbReference type="EMBL" id="KAG2433996.1"/>
    </source>
</evidence>
<gene>
    <name evidence="5" type="ORF">HYH02_012457</name>
</gene>
<comment type="caution">
    <text evidence="5">The sequence shown here is derived from an EMBL/GenBank/DDBJ whole genome shotgun (WGS) entry which is preliminary data.</text>
</comment>
<evidence type="ECO:0000259" key="4">
    <source>
        <dbReference type="Pfam" id="PF00248"/>
    </source>
</evidence>
<accession>A0A835SYB5</accession>
<dbReference type="Proteomes" id="UP000613740">
    <property type="component" value="Unassembled WGS sequence"/>
</dbReference>
<dbReference type="PANTHER" id="PTHR43150">
    <property type="entry name" value="HYPERKINETIC, ISOFORM M"/>
    <property type="match status" value="1"/>
</dbReference>
<keyword evidence="6" id="KW-1185">Reference proteome</keyword>
<dbReference type="Gene3D" id="3.20.20.100">
    <property type="entry name" value="NADP-dependent oxidoreductase domain"/>
    <property type="match status" value="1"/>
</dbReference>
<dbReference type="Pfam" id="PF00248">
    <property type="entry name" value="Aldo_ket_red"/>
    <property type="match status" value="1"/>
</dbReference>
<proteinExistence type="inferred from homology"/>
<sequence>MAATMEYRRLGKTGLKVSALSYGAWTTFKSQADLEQAKELIRACVDAGINFFDNAEVYADGEAEVIMGQAIRDLGLKRSDLVLSTKIFWGGPGPNDRGLSRKHIIEGVQARMFQAALSRLQTGYVDLLFCHRPDPDTPIEETVRAMNHCLDRGWALYWGTSEWSAKQISQARSIAARLGLQPPVMEQPEYNLFERNKVETEYAPLYDTDPGLGLTVWSPLASGILTGKYGGGGGTAPAGSRLAMEAHKAKLQSRAHHIAAAERLKPLAAELGCSPAQLALAWTLTNPRVSTAITGASKVEQVRDNMGAVGLLPRLRAQPQLLSRLEQELAAALVEAEAGAGAGAGAGAEGKGEENK</sequence>
<evidence type="ECO:0000256" key="2">
    <source>
        <dbReference type="ARBA" id="ARBA00022857"/>
    </source>
</evidence>
<dbReference type="GO" id="GO:0016491">
    <property type="term" value="F:oxidoreductase activity"/>
    <property type="evidence" value="ECO:0007669"/>
    <property type="project" value="UniProtKB-KW"/>
</dbReference>
<dbReference type="AlphaFoldDB" id="A0A835SYB5"/>
<evidence type="ECO:0000256" key="3">
    <source>
        <dbReference type="ARBA" id="ARBA00023002"/>
    </source>
</evidence>
<keyword evidence="3" id="KW-0560">Oxidoreductase</keyword>
<dbReference type="InterPro" id="IPR023210">
    <property type="entry name" value="NADP_OxRdtase_dom"/>
</dbReference>
<dbReference type="CDD" id="cd19143">
    <property type="entry name" value="AKR_AKR6C1_2"/>
    <property type="match status" value="1"/>
</dbReference>
<comment type="similarity">
    <text evidence="1">Belongs to the shaker potassium channel beta subunit family.</text>
</comment>
<dbReference type="InterPro" id="IPR036812">
    <property type="entry name" value="NAD(P)_OxRdtase_dom_sf"/>
</dbReference>
<name>A0A835SYB5_9CHLO</name>
<keyword evidence="2" id="KW-0521">NADP</keyword>
<dbReference type="EMBL" id="JAEHOD010000059">
    <property type="protein sequence ID" value="KAG2433996.1"/>
    <property type="molecule type" value="Genomic_DNA"/>
</dbReference>
<evidence type="ECO:0000256" key="1">
    <source>
        <dbReference type="ARBA" id="ARBA00006515"/>
    </source>
</evidence>
<organism evidence="5 6">
    <name type="scientific">Chlamydomonas schloesseri</name>
    <dbReference type="NCBI Taxonomy" id="2026947"/>
    <lineage>
        <taxon>Eukaryota</taxon>
        <taxon>Viridiplantae</taxon>
        <taxon>Chlorophyta</taxon>
        <taxon>core chlorophytes</taxon>
        <taxon>Chlorophyceae</taxon>
        <taxon>CS clade</taxon>
        <taxon>Chlamydomonadales</taxon>
        <taxon>Chlamydomonadaceae</taxon>
        <taxon>Chlamydomonas</taxon>
    </lineage>
</organism>
<dbReference type="InterPro" id="IPR005399">
    <property type="entry name" value="K_chnl_volt-dep_bsu_KCNAB-rel"/>
</dbReference>
<dbReference type="OrthoDB" id="2310150at2759"/>
<dbReference type="SUPFAM" id="SSF51430">
    <property type="entry name" value="NAD(P)-linked oxidoreductase"/>
    <property type="match status" value="1"/>
</dbReference>